<sequence length="143" mass="15335">MASGGISRSGRVRKKSAKLMEMEDWDAFDLNDAPSKGKKRPRSDEPEPLAEPPEKKVAPIKITKAAAATKTAPAAVSPAKRRAMDDMIHLKNLQNIQESGYLNVPTAPKAVPVAAQHQPLYGSSNVGDGMGFPTCIAFALRLL</sequence>
<protein>
    <submittedName>
        <fullName evidence="2">Uncharacterized protein</fullName>
    </submittedName>
</protein>
<evidence type="ECO:0000256" key="1">
    <source>
        <dbReference type="SAM" id="MobiDB-lite"/>
    </source>
</evidence>
<comment type="caution">
    <text evidence="2">The sequence shown here is derived from an EMBL/GenBank/DDBJ whole genome shotgun (WGS) entry which is preliminary data.</text>
</comment>
<organism evidence="2 3">
    <name type="scientific">Amblyomma americanum</name>
    <name type="common">Lone star tick</name>
    <dbReference type="NCBI Taxonomy" id="6943"/>
    <lineage>
        <taxon>Eukaryota</taxon>
        <taxon>Metazoa</taxon>
        <taxon>Ecdysozoa</taxon>
        <taxon>Arthropoda</taxon>
        <taxon>Chelicerata</taxon>
        <taxon>Arachnida</taxon>
        <taxon>Acari</taxon>
        <taxon>Parasitiformes</taxon>
        <taxon>Ixodida</taxon>
        <taxon>Ixodoidea</taxon>
        <taxon>Ixodidae</taxon>
        <taxon>Amblyomminae</taxon>
        <taxon>Amblyomma</taxon>
    </lineage>
</organism>
<feature type="region of interest" description="Disordered" evidence="1">
    <location>
        <begin position="1"/>
        <end position="59"/>
    </location>
</feature>
<keyword evidence="3" id="KW-1185">Reference proteome</keyword>
<accession>A0AAQ4DG12</accession>
<gene>
    <name evidence="2" type="ORF">V5799_027337</name>
</gene>
<proteinExistence type="predicted"/>
<evidence type="ECO:0000313" key="2">
    <source>
        <dbReference type="EMBL" id="KAK8761402.1"/>
    </source>
</evidence>
<dbReference type="AlphaFoldDB" id="A0AAQ4DG12"/>
<evidence type="ECO:0000313" key="3">
    <source>
        <dbReference type="Proteomes" id="UP001321473"/>
    </source>
</evidence>
<name>A0AAQ4DG12_AMBAM</name>
<reference evidence="2 3" key="1">
    <citation type="journal article" date="2023" name="Arcadia Sci">
        <title>De novo assembly of a long-read Amblyomma americanum tick genome.</title>
        <authorList>
            <person name="Chou S."/>
            <person name="Poskanzer K.E."/>
            <person name="Rollins M."/>
            <person name="Thuy-Boun P.S."/>
        </authorList>
    </citation>
    <scope>NUCLEOTIDE SEQUENCE [LARGE SCALE GENOMIC DNA]</scope>
    <source>
        <strain evidence="2">F_SG_1</strain>
        <tissue evidence="2">Salivary glands</tissue>
    </source>
</reference>
<dbReference type="Proteomes" id="UP001321473">
    <property type="component" value="Unassembled WGS sequence"/>
</dbReference>
<dbReference type="EMBL" id="JARKHS020031217">
    <property type="protein sequence ID" value="KAK8761402.1"/>
    <property type="molecule type" value="Genomic_DNA"/>
</dbReference>